<dbReference type="Proteomes" id="UP000003250">
    <property type="component" value="Unassembled WGS sequence"/>
</dbReference>
<keyword evidence="3 6" id="KW-0812">Transmembrane</keyword>
<keyword evidence="5 6" id="KW-0472">Membrane</keyword>
<dbReference type="PATRIC" id="fig|1107882.3.peg.2389"/>
<feature type="transmembrane region" description="Helical" evidence="6">
    <location>
        <begin position="188"/>
        <end position="209"/>
    </location>
</feature>
<dbReference type="SUPFAM" id="SSF103481">
    <property type="entry name" value="Multidrug resistance efflux transporter EmrE"/>
    <property type="match status" value="2"/>
</dbReference>
<feature type="transmembrane region" description="Helical" evidence="6">
    <location>
        <begin position="245"/>
        <end position="263"/>
    </location>
</feature>
<evidence type="ECO:0000256" key="1">
    <source>
        <dbReference type="ARBA" id="ARBA00004141"/>
    </source>
</evidence>
<feature type="domain" description="EamA" evidence="7">
    <location>
        <begin position="158"/>
        <end position="285"/>
    </location>
</feature>
<evidence type="ECO:0000256" key="6">
    <source>
        <dbReference type="SAM" id="Phobius"/>
    </source>
</evidence>
<dbReference type="RefSeq" id="WP_008836069.1">
    <property type="nucleotide sequence ID" value="NZ_AHAM01000094.1"/>
</dbReference>
<feature type="transmembrane region" description="Helical" evidence="6">
    <location>
        <begin position="269"/>
        <end position="288"/>
    </location>
</feature>
<keyword evidence="4 6" id="KW-1133">Transmembrane helix</keyword>
<sequence>MANAVILDTRERVYAGIVLTSLAYFLFSLQDASIKLLVTAITVWQILFFRSATILAACAVIGGRKLFEESLRSPIVRPMLLRSFIILAAWLCYYTAARDLQLAELTTIYFAAPIIVTVLSIFVLGEDVPLARWIAVLVGFAGVFIACDPARLGLSLPVALVLAAAFLWALSIVLLRKIAMQERTLIQIVLNNGFFLVIAGIPLLFLWQTPAGGEWLLLVGVGALGGLAQFALFEGMKRAPVSIIAPFEYTSLVWSFLLGYLIWGDIARREVFIGAALIFSAGLIIIATEHFRKRAV</sequence>
<evidence type="ECO:0000256" key="5">
    <source>
        <dbReference type="ARBA" id="ARBA00023136"/>
    </source>
</evidence>
<feature type="transmembrane region" description="Helical" evidence="6">
    <location>
        <begin position="41"/>
        <end position="67"/>
    </location>
</feature>
<feature type="transmembrane region" description="Helical" evidence="6">
    <location>
        <begin position="130"/>
        <end position="146"/>
    </location>
</feature>
<evidence type="ECO:0000256" key="2">
    <source>
        <dbReference type="ARBA" id="ARBA00009853"/>
    </source>
</evidence>
<dbReference type="PANTHER" id="PTHR22911:SF6">
    <property type="entry name" value="SOLUTE CARRIER FAMILY 35 MEMBER G1"/>
    <property type="match status" value="1"/>
</dbReference>
<name>H0HQK9_9HYPH</name>
<comment type="subcellular location">
    <subcellularLocation>
        <location evidence="1">Membrane</location>
        <topology evidence="1">Multi-pass membrane protein</topology>
    </subcellularLocation>
</comment>
<proteinExistence type="inferred from homology"/>
<evidence type="ECO:0000256" key="3">
    <source>
        <dbReference type="ARBA" id="ARBA00022692"/>
    </source>
</evidence>
<dbReference type="GO" id="GO:0016020">
    <property type="term" value="C:membrane"/>
    <property type="evidence" value="ECO:0007669"/>
    <property type="project" value="UniProtKB-SubCell"/>
</dbReference>
<dbReference type="EMBL" id="AHAM01000094">
    <property type="protein sequence ID" value="EHK56986.1"/>
    <property type="molecule type" value="Genomic_DNA"/>
</dbReference>
<keyword evidence="9" id="KW-1185">Reference proteome</keyword>
<feature type="transmembrane region" description="Helical" evidence="6">
    <location>
        <begin position="215"/>
        <end position="233"/>
    </location>
</feature>
<protein>
    <recommendedName>
        <fullName evidence="7">EamA domain-containing protein</fullName>
    </recommendedName>
</protein>
<feature type="transmembrane region" description="Helical" evidence="6">
    <location>
        <begin position="12"/>
        <end position="29"/>
    </location>
</feature>
<evidence type="ECO:0000256" key="4">
    <source>
        <dbReference type="ARBA" id="ARBA00022989"/>
    </source>
</evidence>
<dbReference type="PANTHER" id="PTHR22911">
    <property type="entry name" value="ACYL-MALONYL CONDENSING ENZYME-RELATED"/>
    <property type="match status" value="1"/>
</dbReference>
<dbReference type="AlphaFoldDB" id="H0HQK9"/>
<evidence type="ECO:0000259" key="7">
    <source>
        <dbReference type="Pfam" id="PF00892"/>
    </source>
</evidence>
<dbReference type="Pfam" id="PF00892">
    <property type="entry name" value="EamA"/>
    <property type="match status" value="2"/>
</dbReference>
<feature type="transmembrane region" description="Helical" evidence="6">
    <location>
        <begin position="108"/>
        <end position="125"/>
    </location>
</feature>
<accession>H0HQK9</accession>
<dbReference type="InterPro" id="IPR037185">
    <property type="entry name" value="EmrE-like"/>
</dbReference>
<evidence type="ECO:0000313" key="9">
    <source>
        <dbReference type="Proteomes" id="UP000003250"/>
    </source>
</evidence>
<evidence type="ECO:0000313" key="8">
    <source>
        <dbReference type="EMBL" id="EHK56986.1"/>
    </source>
</evidence>
<dbReference type="OrthoDB" id="7818056at2"/>
<gene>
    <name evidence="8" type="ORF">MAXJ12_12197</name>
</gene>
<feature type="transmembrane region" description="Helical" evidence="6">
    <location>
        <begin position="79"/>
        <end position="96"/>
    </location>
</feature>
<comment type="similarity">
    <text evidence="2">Belongs to the drug/metabolite transporter (DMT) superfamily. 10 TMS drug/metabolite exporter (DME) (TC 2.A.7.3) family.</text>
</comment>
<dbReference type="InterPro" id="IPR000620">
    <property type="entry name" value="EamA_dom"/>
</dbReference>
<organism evidence="8 9">
    <name type="scientific">Mesorhizobium alhagi CCNWXJ12-2</name>
    <dbReference type="NCBI Taxonomy" id="1107882"/>
    <lineage>
        <taxon>Bacteria</taxon>
        <taxon>Pseudomonadati</taxon>
        <taxon>Pseudomonadota</taxon>
        <taxon>Alphaproteobacteria</taxon>
        <taxon>Hyphomicrobiales</taxon>
        <taxon>Phyllobacteriaceae</taxon>
        <taxon>Allomesorhizobium</taxon>
    </lineage>
</organism>
<feature type="transmembrane region" description="Helical" evidence="6">
    <location>
        <begin position="152"/>
        <end position="176"/>
    </location>
</feature>
<feature type="domain" description="EamA" evidence="7">
    <location>
        <begin position="16"/>
        <end position="145"/>
    </location>
</feature>
<reference evidence="8 9" key="1">
    <citation type="journal article" date="2012" name="J. Bacteriol.">
        <title>Draft Genome Sequence of Mesorhizobium alhagi CCNWXJ12-2T, a Novel Salt-Resistant Species Isolated from the Desert of Northwestern China.</title>
        <authorList>
            <person name="Zhou M."/>
            <person name="Chen W."/>
            <person name="Chen H."/>
            <person name="Wei G."/>
        </authorList>
    </citation>
    <scope>NUCLEOTIDE SEQUENCE [LARGE SCALE GENOMIC DNA]</scope>
    <source>
        <strain evidence="8 9">CCNWXJ12-2</strain>
    </source>
</reference>